<dbReference type="Proteomes" id="UP001172155">
    <property type="component" value="Unassembled WGS sequence"/>
</dbReference>
<keyword evidence="2" id="KW-1185">Reference proteome</keyword>
<protein>
    <submittedName>
        <fullName evidence="1">Uncharacterized protein</fullName>
    </submittedName>
</protein>
<name>A0AA40EUL3_9PEZI</name>
<dbReference type="EMBL" id="JAUKUD010000004">
    <property type="protein sequence ID" value="KAK0745701.1"/>
    <property type="molecule type" value="Genomic_DNA"/>
</dbReference>
<proteinExistence type="predicted"/>
<organism evidence="1 2">
    <name type="scientific">Schizothecium vesticola</name>
    <dbReference type="NCBI Taxonomy" id="314040"/>
    <lineage>
        <taxon>Eukaryota</taxon>
        <taxon>Fungi</taxon>
        <taxon>Dikarya</taxon>
        <taxon>Ascomycota</taxon>
        <taxon>Pezizomycotina</taxon>
        <taxon>Sordariomycetes</taxon>
        <taxon>Sordariomycetidae</taxon>
        <taxon>Sordariales</taxon>
        <taxon>Schizotheciaceae</taxon>
        <taxon>Schizothecium</taxon>
    </lineage>
</organism>
<evidence type="ECO:0000313" key="2">
    <source>
        <dbReference type="Proteomes" id="UP001172155"/>
    </source>
</evidence>
<accession>A0AA40EUL3</accession>
<comment type="caution">
    <text evidence="1">The sequence shown here is derived from an EMBL/GenBank/DDBJ whole genome shotgun (WGS) entry which is preliminary data.</text>
</comment>
<evidence type="ECO:0000313" key="1">
    <source>
        <dbReference type="EMBL" id="KAK0745701.1"/>
    </source>
</evidence>
<dbReference type="AlphaFoldDB" id="A0AA40EUL3"/>
<sequence length="580" mass="64350">MIPSQLCVNGLTQRARTWKVKGGSWTEEITITRGSATHYITCPGHHEGTPCMGPWSRRLRRTAVPGPHCVFGGWVLYDGNTVRNIEPSIKDREDIAINPDHMIRLRQLWADHILDQVGEQRPDPKMEDMALPVELTSVAQVHAMLDTFIAKSATQGAVEGGATRKIKKLGHGSGGSNGIAPDGEVLKRDSRDRGTALREDRCDLDLGGVWRRGDVDPWMALPGWSALVSRDGRWRPGYHLNMLLANWATVVDYGLTRPLYRERQLSWMRATEQLWVDPPLDVTGDYLQSIRQDVATMARMELKRGGALEPEEYQPDDFATAASRQVALQDRAGPSLAWHSIGEGLDSPRGLVVATLICALNDILDYERDVLGGETNNIARGLTSKQQVVDLAAWTLEAALWAMGNKDYDVTDAIFGTFPVYAMMWRYNTPKMARYKAVSIGNRIPHTPPELEDVAEIVRTKTHKASCKLVTYGDLYRAVEEQARGLYTGCCCGTTPQGHDAADLLSQAFEDQGNDDAEHRLLVSFVALNNGAQSGDVRCDCGLDLLLFESFVRFLDPDTGIVARLHYRTDIIKQGNTVAE</sequence>
<gene>
    <name evidence="1" type="ORF">B0T18DRAFT_410034</name>
</gene>
<reference evidence="1" key="1">
    <citation type="submission" date="2023-06" db="EMBL/GenBank/DDBJ databases">
        <title>Genome-scale phylogeny and comparative genomics of the fungal order Sordariales.</title>
        <authorList>
            <consortium name="Lawrence Berkeley National Laboratory"/>
            <person name="Hensen N."/>
            <person name="Bonometti L."/>
            <person name="Westerberg I."/>
            <person name="Brannstrom I.O."/>
            <person name="Guillou S."/>
            <person name="Cros-Aarteil S."/>
            <person name="Calhoun S."/>
            <person name="Haridas S."/>
            <person name="Kuo A."/>
            <person name="Mondo S."/>
            <person name="Pangilinan J."/>
            <person name="Riley R."/>
            <person name="LaButti K."/>
            <person name="Andreopoulos B."/>
            <person name="Lipzen A."/>
            <person name="Chen C."/>
            <person name="Yanf M."/>
            <person name="Daum C."/>
            <person name="Ng V."/>
            <person name="Clum A."/>
            <person name="Steindorff A."/>
            <person name="Ohm R."/>
            <person name="Martin F."/>
            <person name="Silar P."/>
            <person name="Natvig D."/>
            <person name="Lalanne C."/>
            <person name="Gautier V."/>
            <person name="Ament-velasquez S.L."/>
            <person name="Kruys A."/>
            <person name="Hutchinson M.I."/>
            <person name="Powell A.J."/>
            <person name="Barry K."/>
            <person name="Miller A.N."/>
            <person name="Grigoriev I.V."/>
            <person name="Debuchy R."/>
            <person name="Gladieux P."/>
            <person name="Thoren M.H."/>
            <person name="Johannesson H."/>
        </authorList>
    </citation>
    <scope>NUCLEOTIDE SEQUENCE</scope>
    <source>
        <strain evidence="1">SMH3187-1</strain>
    </source>
</reference>